<sequence length="92" mass="10090">MDIGRRANGIRVDKVSQVGVSVHWPSTLIGRDVVKSPTVYALIFLAADAFVIIEDCDKVTSKEDLTKEPLLALDLSFYLFGSGYSSISLCYC</sequence>
<protein>
    <submittedName>
        <fullName evidence="1">Uncharacterized protein</fullName>
    </submittedName>
</protein>
<comment type="caution">
    <text evidence="1">The sequence shown here is derived from an EMBL/GenBank/DDBJ whole genome shotgun (WGS) entry which is preliminary data.</text>
</comment>
<evidence type="ECO:0000313" key="1">
    <source>
        <dbReference type="EMBL" id="KAK8518154.1"/>
    </source>
</evidence>
<reference evidence="1 2" key="1">
    <citation type="journal article" date="2024" name="G3 (Bethesda)">
        <title>Genome assembly of Hibiscus sabdariffa L. provides insights into metabolisms of medicinal natural products.</title>
        <authorList>
            <person name="Kim T."/>
        </authorList>
    </citation>
    <scope>NUCLEOTIDE SEQUENCE [LARGE SCALE GENOMIC DNA]</scope>
    <source>
        <strain evidence="1">TK-2024</strain>
        <tissue evidence="1">Old leaves</tissue>
    </source>
</reference>
<dbReference type="Proteomes" id="UP001472677">
    <property type="component" value="Unassembled WGS sequence"/>
</dbReference>
<gene>
    <name evidence="1" type="ORF">V6N12_017312</name>
</gene>
<evidence type="ECO:0000313" key="2">
    <source>
        <dbReference type="Proteomes" id="UP001472677"/>
    </source>
</evidence>
<organism evidence="1 2">
    <name type="scientific">Hibiscus sabdariffa</name>
    <name type="common">roselle</name>
    <dbReference type="NCBI Taxonomy" id="183260"/>
    <lineage>
        <taxon>Eukaryota</taxon>
        <taxon>Viridiplantae</taxon>
        <taxon>Streptophyta</taxon>
        <taxon>Embryophyta</taxon>
        <taxon>Tracheophyta</taxon>
        <taxon>Spermatophyta</taxon>
        <taxon>Magnoliopsida</taxon>
        <taxon>eudicotyledons</taxon>
        <taxon>Gunneridae</taxon>
        <taxon>Pentapetalae</taxon>
        <taxon>rosids</taxon>
        <taxon>malvids</taxon>
        <taxon>Malvales</taxon>
        <taxon>Malvaceae</taxon>
        <taxon>Malvoideae</taxon>
        <taxon>Hibiscus</taxon>
    </lineage>
</organism>
<accession>A0ABR2CF64</accession>
<keyword evidence="2" id="KW-1185">Reference proteome</keyword>
<name>A0ABR2CF64_9ROSI</name>
<dbReference type="EMBL" id="JBBPBM010000053">
    <property type="protein sequence ID" value="KAK8518154.1"/>
    <property type="molecule type" value="Genomic_DNA"/>
</dbReference>
<proteinExistence type="predicted"/>